<organism evidence="1 2">
    <name type="scientific">Funneliformis mosseae</name>
    <name type="common">Endomycorrhizal fungus</name>
    <name type="synonym">Glomus mosseae</name>
    <dbReference type="NCBI Taxonomy" id="27381"/>
    <lineage>
        <taxon>Eukaryota</taxon>
        <taxon>Fungi</taxon>
        <taxon>Fungi incertae sedis</taxon>
        <taxon>Mucoromycota</taxon>
        <taxon>Glomeromycotina</taxon>
        <taxon>Glomeromycetes</taxon>
        <taxon>Glomerales</taxon>
        <taxon>Glomeraceae</taxon>
        <taxon>Funneliformis</taxon>
    </lineage>
</organism>
<accession>A0A9N9EDI1</accession>
<gene>
    <name evidence="1" type="ORF">FMOSSE_LOCUS12468</name>
</gene>
<dbReference type="EMBL" id="CAJVPP010005964">
    <property type="protein sequence ID" value="CAG8672182.1"/>
    <property type="molecule type" value="Genomic_DNA"/>
</dbReference>
<name>A0A9N9EDI1_FUNMO</name>
<feature type="non-terminal residue" evidence="1">
    <location>
        <position position="173"/>
    </location>
</feature>
<proteinExistence type="predicted"/>
<protein>
    <submittedName>
        <fullName evidence="1">6479_t:CDS:1</fullName>
    </submittedName>
</protein>
<evidence type="ECO:0000313" key="2">
    <source>
        <dbReference type="Proteomes" id="UP000789375"/>
    </source>
</evidence>
<evidence type="ECO:0000313" key="1">
    <source>
        <dbReference type="EMBL" id="CAG8672182.1"/>
    </source>
</evidence>
<keyword evidence="2" id="KW-1185">Reference proteome</keyword>
<sequence>SAVSNKAAESGYEGKRIAHVYRQSKTTPQTVFKHIDNLAQHVSDEFDRLYGAINKVRDEFLGCFRTIKHAMTANSNYPILSVVVVGTFGILECTQAMTTIHHSTSETLIYLKSKCKSFSKSSNWNISLKFVQMLLKISTCRQMDTLLCFAFAENTSQTAMYAKNLVHLILAKP</sequence>
<comment type="caution">
    <text evidence="1">The sequence shown here is derived from an EMBL/GenBank/DDBJ whole genome shotgun (WGS) entry which is preliminary data.</text>
</comment>
<dbReference type="AlphaFoldDB" id="A0A9N9EDI1"/>
<dbReference type="Proteomes" id="UP000789375">
    <property type="component" value="Unassembled WGS sequence"/>
</dbReference>
<reference evidence="1" key="1">
    <citation type="submission" date="2021-06" db="EMBL/GenBank/DDBJ databases">
        <authorList>
            <person name="Kallberg Y."/>
            <person name="Tangrot J."/>
            <person name="Rosling A."/>
        </authorList>
    </citation>
    <scope>NUCLEOTIDE SEQUENCE</scope>
    <source>
        <strain evidence="1">87-6 pot B 2015</strain>
    </source>
</reference>